<sequence>MAGPHPPFNSDPQDSPGLESQMDPKPDYGYLSYNGSGKLQGKIAIITGDDSGIGRAVVLAFA</sequence>
<dbReference type="Proteomes" id="UP000663823">
    <property type="component" value="Unassembled WGS sequence"/>
</dbReference>
<comment type="caution">
    <text evidence="2">The sequence shown here is derived from an EMBL/GenBank/DDBJ whole genome shotgun (WGS) entry which is preliminary data.</text>
</comment>
<dbReference type="InterPro" id="IPR036291">
    <property type="entry name" value="NAD(P)-bd_dom_sf"/>
</dbReference>
<name>A0A820KYN3_9BILA</name>
<organism evidence="2 3">
    <name type="scientific">Rotaria sordida</name>
    <dbReference type="NCBI Taxonomy" id="392033"/>
    <lineage>
        <taxon>Eukaryota</taxon>
        <taxon>Metazoa</taxon>
        <taxon>Spiralia</taxon>
        <taxon>Gnathifera</taxon>
        <taxon>Rotifera</taxon>
        <taxon>Eurotatoria</taxon>
        <taxon>Bdelloidea</taxon>
        <taxon>Philodinida</taxon>
        <taxon>Philodinidae</taxon>
        <taxon>Rotaria</taxon>
    </lineage>
</organism>
<dbReference type="Gene3D" id="3.40.50.720">
    <property type="entry name" value="NAD(P)-binding Rossmann-like Domain"/>
    <property type="match status" value="1"/>
</dbReference>
<evidence type="ECO:0000256" key="1">
    <source>
        <dbReference type="SAM" id="MobiDB-lite"/>
    </source>
</evidence>
<evidence type="ECO:0000313" key="2">
    <source>
        <dbReference type="EMBL" id="CAF4347705.1"/>
    </source>
</evidence>
<gene>
    <name evidence="2" type="ORF">OTI717_LOCUS43445</name>
</gene>
<reference evidence="2" key="1">
    <citation type="submission" date="2021-02" db="EMBL/GenBank/DDBJ databases">
        <authorList>
            <person name="Nowell W R."/>
        </authorList>
    </citation>
    <scope>NUCLEOTIDE SEQUENCE</scope>
</reference>
<dbReference type="EMBL" id="CAJOAX010062566">
    <property type="protein sequence ID" value="CAF4347705.1"/>
    <property type="molecule type" value="Genomic_DNA"/>
</dbReference>
<feature type="non-terminal residue" evidence="2">
    <location>
        <position position="1"/>
    </location>
</feature>
<feature type="region of interest" description="Disordered" evidence="1">
    <location>
        <begin position="1"/>
        <end position="31"/>
    </location>
</feature>
<dbReference type="AlphaFoldDB" id="A0A820KYN3"/>
<evidence type="ECO:0000313" key="3">
    <source>
        <dbReference type="Proteomes" id="UP000663823"/>
    </source>
</evidence>
<protein>
    <submittedName>
        <fullName evidence="2">Uncharacterized protein</fullName>
    </submittedName>
</protein>
<accession>A0A820KYN3</accession>
<proteinExistence type="predicted"/>
<dbReference type="SUPFAM" id="SSF51735">
    <property type="entry name" value="NAD(P)-binding Rossmann-fold domains"/>
    <property type="match status" value="1"/>
</dbReference>